<dbReference type="PROSITE" id="PS51120">
    <property type="entry name" value="LDLRB"/>
    <property type="match status" value="4"/>
</dbReference>
<keyword evidence="10" id="KW-0254">Endocytosis</keyword>
<evidence type="ECO:0000256" key="11">
    <source>
        <dbReference type="ARBA" id="ARBA00022692"/>
    </source>
</evidence>
<evidence type="ECO:0000256" key="23">
    <source>
        <dbReference type="ARBA" id="ARBA00023221"/>
    </source>
</evidence>
<dbReference type="FunFam" id="4.10.400.10:FF:000030">
    <property type="entry name" value="Sortilin related receptor 1"/>
    <property type="match status" value="1"/>
</dbReference>
<keyword evidence="5" id="KW-0813">Transport</keyword>
<feature type="disulfide bond" evidence="25">
    <location>
        <begin position="206"/>
        <end position="218"/>
    </location>
</feature>
<dbReference type="SUPFAM" id="SSF57424">
    <property type="entry name" value="LDL receptor-like module"/>
    <property type="match status" value="7"/>
</dbReference>
<evidence type="ECO:0000256" key="4">
    <source>
        <dbReference type="ARBA" id="ARBA00009939"/>
    </source>
</evidence>
<dbReference type="FunFam" id="4.10.400.10:FF:000113">
    <property type="entry name" value="Low-density lipoprotein receptor-related protein 8"/>
    <property type="match status" value="2"/>
</dbReference>
<dbReference type="FunFam" id="2.120.10.30:FF:000002">
    <property type="entry name" value="low-density lipoprotein receptor isoform X1"/>
    <property type="match status" value="1"/>
</dbReference>
<keyword evidence="6" id="KW-1003">Cell membrane</keyword>
<keyword evidence="23" id="KW-0753">Steroid metabolism</keyword>
<dbReference type="InterPro" id="IPR000033">
    <property type="entry name" value="LDLR_classB_rpt"/>
</dbReference>
<keyword evidence="31" id="KW-0449">Lipoprotein</keyword>
<feature type="signal peptide" evidence="29">
    <location>
        <begin position="1"/>
        <end position="33"/>
    </location>
</feature>
<dbReference type="FunFam" id="2.10.25.10:FF:000052">
    <property type="entry name" value="low-density lipoprotein receptor isoform X1"/>
    <property type="match status" value="1"/>
</dbReference>
<dbReference type="GO" id="GO:0008203">
    <property type="term" value="P:cholesterol metabolic process"/>
    <property type="evidence" value="ECO:0007669"/>
    <property type="project" value="UniProtKB-KW"/>
</dbReference>
<sequence>MILMADRVQNRLFLLITTLAAVVILNTAKSGSASSTCGSNFFQCANGRCVTSRWICDGTDDCGDGSDELEETCRAKTCKPDEFSCGGRLNQCVPSGWRCDYKTDCENGADEEDCAPKVCADDEFRCRDGRCISLQFVCDEDRDCEDGSDEDSCPAPTCGSDMFQCNDSVCIPRLWACDGDSDCADHSDESPQSCQGQTLPPAPSPCSKLEFHCGSGECVHVSWRCDGGNDCLDRSDEADCPMTACRPDEFQCDDGTCIHGSRQCDKEYDCKDSSDERGCVNVTKCEGLSRFKCRSGECIHMDKVCDKQRDCRDWSDEPIKECGTNECLKNNGDCSHVCNDLKIGFECLCPSSFRLLDQKRCEDIDECENPDACSQICVNLQGGYKCECSEGYQMDPFTKTCKAIGTVAYLFFTNRHEVRKMTLDRSEYTRLIPQLKNVVALDMEINANKIYWSDLSQKKIYSAHMDKAHNSSHHATVIGESIQAPDGIAVDWIHGNIYWTDSQISTISVATTDGSRRKTLFVDGLTRPRAIVVDPLHGFMYWTDWGTPAKIEKGGLNGVDRVTLVSEGIEWPNGITLDMLNQRLYWVDSKLHTLSSIDVQGGNRRTVIMSENKLAHPFSLTVFEDKVFWTDIENEAIFSANRLTGGDIVAVAENVASPEDIVLYHNLKQPTGVNWCAKSDLLNGGCEYLCLPAPQITRHSAKYTCACPDHMRLAADMSKCVPEGEDSVTPTQAPTQPTTSTTKARTSTTSTASPSTSTASPKSSTEAGASRISPSSDRALITLSHQAQNDVNAEANTESHSSPTALYIVLPIVILCLVGFGAVLLWKNWKLKNTNSINFDNPVYQKTTEDEIHICRTQEGYSYPSRQMVSLEDEEP</sequence>
<evidence type="ECO:0000256" key="12">
    <source>
        <dbReference type="ARBA" id="ARBA00022710"/>
    </source>
</evidence>
<evidence type="ECO:0000313" key="31">
    <source>
        <dbReference type="EMBL" id="KAK1154013.1"/>
    </source>
</evidence>
<dbReference type="PROSITE" id="PS01187">
    <property type="entry name" value="EGF_CA"/>
    <property type="match status" value="1"/>
</dbReference>
<evidence type="ECO:0000256" key="9">
    <source>
        <dbReference type="ARBA" id="ARBA00022548"/>
    </source>
</evidence>
<evidence type="ECO:0000256" key="16">
    <source>
        <dbReference type="ARBA" id="ARBA00023098"/>
    </source>
</evidence>
<feature type="disulfide bond" evidence="25">
    <location>
        <begin position="264"/>
        <end position="279"/>
    </location>
</feature>
<feature type="disulfide bond" evidence="25">
    <location>
        <begin position="252"/>
        <end position="270"/>
    </location>
</feature>
<dbReference type="SUPFAM" id="SSF57184">
    <property type="entry name" value="Growth factor receptor domain"/>
    <property type="match status" value="1"/>
</dbReference>
<dbReference type="SMART" id="SM00135">
    <property type="entry name" value="LY"/>
    <property type="match status" value="5"/>
</dbReference>
<evidence type="ECO:0000256" key="17">
    <source>
        <dbReference type="ARBA" id="ARBA00023136"/>
    </source>
</evidence>
<dbReference type="SMART" id="SM00192">
    <property type="entry name" value="LDLa"/>
    <property type="match status" value="7"/>
</dbReference>
<evidence type="ECO:0000256" key="27">
    <source>
        <dbReference type="SAM" id="MobiDB-lite"/>
    </source>
</evidence>
<dbReference type="InterPro" id="IPR009030">
    <property type="entry name" value="Growth_fac_rcpt_cys_sf"/>
</dbReference>
<name>A0AAD8CLZ4_ACIOX</name>
<evidence type="ECO:0000259" key="30">
    <source>
        <dbReference type="PROSITE" id="PS50026"/>
    </source>
</evidence>
<feature type="disulfide bond" evidence="25">
    <location>
        <begin position="138"/>
        <end position="153"/>
    </location>
</feature>
<dbReference type="PROSITE" id="PS01209">
    <property type="entry name" value="LDLRA_1"/>
    <property type="match status" value="4"/>
</dbReference>
<evidence type="ECO:0000256" key="1">
    <source>
        <dbReference type="ARBA" id="ARBA00004251"/>
    </source>
</evidence>
<keyword evidence="29" id="KW-0732">Signal</keyword>
<keyword evidence="16" id="KW-0443">Lipid metabolism</keyword>
<feature type="disulfide bond" evidence="25">
    <location>
        <begin position="99"/>
        <end position="114"/>
    </location>
</feature>
<feature type="transmembrane region" description="Helical" evidence="28">
    <location>
        <begin position="805"/>
        <end position="826"/>
    </location>
</feature>
<evidence type="ECO:0000256" key="28">
    <source>
        <dbReference type="SAM" id="Phobius"/>
    </source>
</evidence>
<feature type="disulfide bond" evidence="25">
    <location>
        <begin position="165"/>
        <end position="183"/>
    </location>
</feature>
<dbReference type="PROSITE" id="PS01186">
    <property type="entry name" value="EGF_2"/>
    <property type="match status" value="1"/>
</dbReference>
<keyword evidence="19" id="KW-1207">Sterol metabolism</keyword>
<gene>
    <name evidence="31" type="primary">LDLR</name>
    <name evidence="31" type="ORF">AOXY_G29264</name>
</gene>
<dbReference type="AlphaFoldDB" id="A0AAD8CLZ4"/>
<evidence type="ECO:0000256" key="3">
    <source>
        <dbReference type="ARBA" id="ARBA00004613"/>
    </source>
</evidence>
<dbReference type="FunFam" id="2.10.25.10:FF:000009">
    <property type="entry name" value="Low-density lipoprotein receptor isoform 1"/>
    <property type="match status" value="1"/>
</dbReference>
<dbReference type="SUPFAM" id="SSF63825">
    <property type="entry name" value="YWTD domain"/>
    <property type="match status" value="1"/>
</dbReference>
<evidence type="ECO:0000313" key="32">
    <source>
        <dbReference type="Proteomes" id="UP001230051"/>
    </source>
</evidence>
<dbReference type="GO" id="GO:0034362">
    <property type="term" value="C:low-density lipoprotein particle"/>
    <property type="evidence" value="ECO:0007669"/>
    <property type="project" value="UniProtKB-KW"/>
</dbReference>
<organism evidence="31 32">
    <name type="scientific">Acipenser oxyrinchus oxyrinchus</name>
    <dbReference type="NCBI Taxonomy" id="40147"/>
    <lineage>
        <taxon>Eukaryota</taxon>
        <taxon>Metazoa</taxon>
        <taxon>Chordata</taxon>
        <taxon>Craniata</taxon>
        <taxon>Vertebrata</taxon>
        <taxon>Euteleostomi</taxon>
        <taxon>Actinopterygii</taxon>
        <taxon>Chondrostei</taxon>
        <taxon>Acipenseriformes</taxon>
        <taxon>Acipenseridae</taxon>
        <taxon>Acipenser</taxon>
    </lineage>
</organism>
<dbReference type="InterPro" id="IPR002172">
    <property type="entry name" value="LDrepeatLR_classA_rpt"/>
</dbReference>
<dbReference type="PROSITE" id="PS50026">
    <property type="entry name" value="EGF_3"/>
    <property type="match status" value="1"/>
</dbReference>
<feature type="chain" id="PRO_5042276417" evidence="29">
    <location>
        <begin position="34"/>
        <end position="876"/>
    </location>
</feature>
<dbReference type="PANTHER" id="PTHR22722:SF15">
    <property type="entry name" value="LOW-DENSITY LIPOPROTEIN RECEPTOR-RELATED"/>
    <property type="match status" value="1"/>
</dbReference>
<dbReference type="PANTHER" id="PTHR22722">
    <property type="entry name" value="LOW-DENSITY LIPOPROTEIN RECEPTOR-RELATED PROTEIN 2-RELATED"/>
    <property type="match status" value="1"/>
</dbReference>
<dbReference type="GO" id="GO:0005509">
    <property type="term" value="F:calcium ion binding"/>
    <property type="evidence" value="ECO:0007669"/>
    <property type="project" value="InterPro"/>
</dbReference>
<evidence type="ECO:0000256" key="10">
    <source>
        <dbReference type="ARBA" id="ARBA00022583"/>
    </source>
</evidence>
<feature type="disulfide bond" evidence="25">
    <location>
        <begin position="37"/>
        <end position="49"/>
    </location>
</feature>
<feature type="disulfide bond" evidence="25">
    <location>
        <begin position="158"/>
        <end position="170"/>
    </location>
</feature>
<evidence type="ECO:0000256" key="29">
    <source>
        <dbReference type="SAM" id="SignalP"/>
    </source>
</evidence>
<comment type="similarity">
    <text evidence="4">Belongs to the LDLR family.</text>
</comment>
<evidence type="ECO:0000256" key="14">
    <source>
        <dbReference type="ARBA" id="ARBA00022989"/>
    </source>
</evidence>
<accession>A0AAD8CLZ4</accession>
<keyword evidence="21" id="KW-0168">Coated pit</keyword>
<keyword evidence="17 28" id="KW-0472">Membrane</keyword>
<dbReference type="InterPro" id="IPR049883">
    <property type="entry name" value="NOTCH1_EGF-like"/>
</dbReference>
<dbReference type="GO" id="GO:0043235">
    <property type="term" value="C:receptor complex"/>
    <property type="evidence" value="ECO:0007669"/>
    <property type="project" value="TreeGrafter"/>
</dbReference>
<dbReference type="Gene3D" id="4.10.400.10">
    <property type="entry name" value="Low-density Lipoprotein Receptor"/>
    <property type="match status" value="7"/>
</dbReference>
<comment type="caution">
    <text evidence="24">Lacks conserved residue(s) required for the propagation of feature annotation.</text>
</comment>
<dbReference type="InterPro" id="IPR000742">
    <property type="entry name" value="EGF"/>
</dbReference>
<feature type="disulfide bond" evidence="25">
    <location>
        <begin position="126"/>
        <end position="144"/>
    </location>
</feature>
<dbReference type="GO" id="GO:0005905">
    <property type="term" value="C:clathrin-coated pit"/>
    <property type="evidence" value="ECO:0007669"/>
    <property type="project" value="UniProtKB-SubCell"/>
</dbReference>
<dbReference type="Pfam" id="PF07645">
    <property type="entry name" value="EGF_CA"/>
    <property type="match status" value="1"/>
</dbReference>
<feature type="region of interest" description="Disordered" evidence="27">
    <location>
        <begin position="721"/>
        <end position="774"/>
    </location>
</feature>
<dbReference type="FunFam" id="4.10.400.10:FF:000005">
    <property type="entry name" value="low-density lipoprotein receptor-related protein 1B"/>
    <property type="match status" value="1"/>
</dbReference>
<dbReference type="PRINTS" id="PR00261">
    <property type="entry name" value="LDLRECEPTOR"/>
</dbReference>
<evidence type="ECO:0000256" key="6">
    <source>
        <dbReference type="ARBA" id="ARBA00022475"/>
    </source>
</evidence>
<feature type="disulfide bond" evidence="25">
    <location>
        <begin position="44"/>
        <end position="62"/>
    </location>
</feature>
<feature type="compositionally biased region" description="Low complexity" evidence="27">
    <location>
        <begin position="729"/>
        <end position="765"/>
    </location>
</feature>
<proteinExistence type="inferred from homology"/>
<dbReference type="FunFam" id="4.10.400.10:FF:000124">
    <property type="entry name" value="Low density lipoprotein receptor"/>
    <property type="match status" value="1"/>
</dbReference>
<feature type="repeat" description="LDL-receptor class B" evidence="26">
    <location>
        <begin position="582"/>
        <end position="626"/>
    </location>
</feature>
<keyword evidence="11 28" id="KW-0812">Transmembrane</keyword>
<evidence type="ECO:0000256" key="22">
    <source>
        <dbReference type="ARBA" id="ARBA00023180"/>
    </source>
</evidence>
<dbReference type="InterPro" id="IPR051221">
    <property type="entry name" value="LDLR-related"/>
</dbReference>
<dbReference type="PROSITE" id="PS00010">
    <property type="entry name" value="ASX_HYDROXYL"/>
    <property type="match status" value="1"/>
</dbReference>
<evidence type="ECO:0000256" key="15">
    <source>
        <dbReference type="ARBA" id="ARBA00023055"/>
    </source>
</evidence>
<evidence type="ECO:0000256" key="2">
    <source>
        <dbReference type="ARBA" id="ARBA00004600"/>
    </source>
</evidence>
<keyword evidence="20 31" id="KW-0675">Receptor</keyword>
<dbReference type="Pfam" id="PF00057">
    <property type="entry name" value="Ldl_recept_a"/>
    <property type="match status" value="7"/>
</dbReference>
<evidence type="ECO:0000256" key="5">
    <source>
        <dbReference type="ARBA" id="ARBA00022448"/>
    </source>
</evidence>
<keyword evidence="15" id="KW-0445">Lipid transport</keyword>
<keyword evidence="8 24" id="KW-0245">EGF-like domain</keyword>
<evidence type="ECO:0000256" key="21">
    <source>
        <dbReference type="ARBA" id="ARBA00023176"/>
    </source>
</evidence>
<keyword evidence="7" id="KW-0964">Secreted</keyword>
<dbReference type="GO" id="GO:0006869">
    <property type="term" value="P:lipid transport"/>
    <property type="evidence" value="ECO:0007669"/>
    <property type="project" value="UniProtKB-KW"/>
</dbReference>
<dbReference type="Proteomes" id="UP001230051">
    <property type="component" value="Unassembled WGS sequence"/>
</dbReference>
<keyword evidence="9" id="KW-0153">Cholesterol metabolism</keyword>
<dbReference type="InterPro" id="IPR018097">
    <property type="entry name" value="EGF_Ca-bd_CS"/>
</dbReference>
<feature type="disulfide bond" evidence="25">
    <location>
        <begin position="119"/>
        <end position="131"/>
    </location>
</feature>
<evidence type="ECO:0000256" key="13">
    <source>
        <dbReference type="ARBA" id="ARBA00022737"/>
    </source>
</evidence>
<dbReference type="InterPro" id="IPR023415">
    <property type="entry name" value="LDLR_class-A_CS"/>
</dbReference>
<evidence type="ECO:0000256" key="8">
    <source>
        <dbReference type="ARBA" id="ARBA00022536"/>
    </source>
</evidence>
<keyword evidence="13" id="KW-0677">Repeat</keyword>
<dbReference type="GO" id="GO:0016324">
    <property type="term" value="C:apical plasma membrane"/>
    <property type="evidence" value="ECO:0007669"/>
    <property type="project" value="TreeGrafter"/>
</dbReference>
<dbReference type="CDD" id="cd00112">
    <property type="entry name" value="LDLa"/>
    <property type="match status" value="7"/>
</dbReference>
<feature type="disulfide bond" evidence="25">
    <location>
        <begin position="245"/>
        <end position="257"/>
    </location>
</feature>
<feature type="repeat" description="LDL-receptor class B" evidence="26">
    <location>
        <begin position="538"/>
        <end position="581"/>
    </location>
</feature>
<dbReference type="InterPro" id="IPR001881">
    <property type="entry name" value="EGF-like_Ca-bd_dom"/>
</dbReference>
<evidence type="ECO:0000256" key="20">
    <source>
        <dbReference type="ARBA" id="ARBA00023170"/>
    </source>
</evidence>
<dbReference type="EMBL" id="JAGXEW010000038">
    <property type="protein sequence ID" value="KAK1154013.1"/>
    <property type="molecule type" value="Genomic_DNA"/>
</dbReference>
<keyword evidence="12" id="KW-0427">LDL</keyword>
<evidence type="ECO:0000256" key="24">
    <source>
        <dbReference type="PROSITE-ProRule" id="PRU00076"/>
    </source>
</evidence>
<feature type="domain" description="EGF-like" evidence="30">
    <location>
        <begin position="363"/>
        <end position="402"/>
    </location>
</feature>
<dbReference type="InterPro" id="IPR036055">
    <property type="entry name" value="LDL_receptor-like_sf"/>
</dbReference>
<dbReference type="InterPro" id="IPR000152">
    <property type="entry name" value="EGF-type_Asp/Asn_hydroxyl_site"/>
</dbReference>
<protein>
    <submittedName>
        <fullName evidence="31">Low-density lipoprotein receptor-like</fullName>
    </submittedName>
</protein>
<evidence type="ECO:0000256" key="26">
    <source>
        <dbReference type="PROSITE-ProRule" id="PRU00461"/>
    </source>
</evidence>
<feature type="disulfide bond" evidence="25">
    <location>
        <begin position="293"/>
        <end position="311"/>
    </location>
</feature>
<dbReference type="Pfam" id="PF00058">
    <property type="entry name" value="Ldl_recept_b"/>
    <property type="match status" value="5"/>
</dbReference>
<evidence type="ECO:0000256" key="7">
    <source>
        <dbReference type="ARBA" id="ARBA00022525"/>
    </source>
</evidence>
<evidence type="ECO:0000256" key="25">
    <source>
        <dbReference type="PROSITE-ProRule" id="PRU00124"/>
    </source>
</evidence>
<dbReference type="PROSITE" id="PS50068">
    <property type="entry name" value="LDLRA_2"/>
    <property type="match status" value="7"/>
</dbReference>
<dbReference type="GO" id="GO:0042562">
    <property type="term" value="F:hormone binding"/>
    <property type="evidence" value="ECO:0007669"/>
    <property type="project" value="TreeGrafter"/>
</dbReference>
<feature type="disulfide bond" evidence="24">
    <location>
        <begin position="367"/>
        <end position="377"/>
    </location>
</feature>
<keyword evidence="32" id="KW-1185">Reference proteome</keyword>
<feature type="repeat" description="LDL-receptor class B" evidence="26">
    <location>
        <begin position="495"/>
        <end position="537"/>
    </location>
</feature>
<keyword evidence="18 24" id="KW-1015">Disulfide bond</keyword>
<comment type="caution">
    <text evidence="31">The sequence shown here is derived from an EMBL/GenBank/DDBJ whole genome shotgun (WGS) entry which is preliminary data.</text>
</comment>
<feature type="disulfide bond" evidence="25">
    <location>
        <begin position="213"/>
        <end position="231"/>
    </location>
</feature>
<dbReference type="Gene3D" id="2.10.25.10">
    <property type="entry name" value="Laminin"/>
    <property type="match status" value="3"/>
</dbReference>
<feature type="disulfide bond" evidence="25">
    <location>
        <begin position="225"/>
        <end position="240"/>
    </location>
</feature>
<dbReference type="SMART" id="SM00179">
    <property type="entry name" value="EGF_CA"/>
    <property type="match status" value="2"/>
</dbReference>
<dbReference type="SMART" id="SM00181">
    <property type="entry name" value="EGF"/>
    <property type="match status" value="3"/>
</dbReference>
<dbReference type="CDD" id="cd00054">
    <property type="entry name" value="EGF_CA"/>
    <property type="match status" value="1"/>
</dbReference>
<keyword evidence="14 28" id="KW-1133">Transmembrane helix</keyword>
<evidence type="ECO:0000256" key="19">
    <source>
        <dbReference type="ARBA" id="ARBA00023166"/>
    </source>
</evidence>
<feature type="repeat" description="LDL-receptor class B" evidence="26">
    <location>
        <begin position="448"/>
        <end position="494"/>
    </location>
</feature>
<keyword evidence="22" id="KW-0325">Glycoprotein</keyword>
<dbReference type="InterPro" id="IPR011042">
    <property type="entry name" value="6-blade_b-propeller_TolB-like"/>
</dbReference>
<dbReference type="Gene3D" id="2.120.10.30">
    <property type="entry name" value="TolB, C-terminal domain"/>
    <property type="match status" value="1"/>
</dbReference>
<evidence type="ECO:0000256" key="18">
    <source>
        <dbReference type="ARBA" id="ARBA00023157"/>
    </source>
</evidence>
<dbReference type="GO" id="GO:0006898">
    <property type="term" value="P:receptor-mediated endocytosis"/>
    <property type="evidence" value="ECO:0007669"/>
    <property type="project" value="TreeGrafter"/>
</dbReference>
<reference evidence="31" key="1">
    <citation type="submission" date="2022-02" db="EMBL/GenBank/DDBJ databases">
        <title>Atlantic sturgeon de novo genome assembly.</title>
        <authorList>
            <person name="Stock M."/>
            <person name="Klopp C."/>
            <person name="Guiguen Y."/>
            <person name="Cabau C."/>
            <person name="Parinello H."/>
            <person name="Santidrian Yebra-Pimentel E."/>
            <person name="Kuhl H."/>
            <person name="Dirks R.P."/>
            <person name="Guessner J."/>
            <person name="Wuertz S."/>
            <person name="Du K."/>
            <person name="Schartl M."/>
        </authorList>
    </citation>
    <scope>NUCLEOTIDE SEQUENCE</scope>
    <source>
        <strain evidence="31">STURGEONOMICS-FGT-2020</strain>
        <tissue evidence="31">Whole blood</tissue>
    </source>
</reference>
<comment type="subcellular location">
    <subcellularLocation>
        <location evidence="1">Cell membrane</location>
        <topology evidence="1">Single-pass type I membrane protein</topology>
    </subcellularLocation>
    <subcellularLocation>
        <location evidence="2">Membrane</location>
        <location evidence="2">Clathrin-coated pit</location>
    </subcellularLocation>
    <subcellularLocation>
        <location evidence="3">Secreted</location>
    </subcellularLocation>
</comment>